<feature type="domain" description="Partial AB-hydrolase lipase" evidence="2">
    <location>
        <begin position="76"/>
        <end position="136"/>
    </location>
</feature>
<dbReference type="SUPFAM" id="SSF53474">
    <property type="entry name" value="alpha/beta-Hydrolases"/>
    <property type="match status" value="1"/>
</dbReference>
<dbReference type="InterPro" id="IPR025483">
    <property type="entry name" value="Lipase_euk"/>
</dbReference>
<dbReference type="InterPro" id="IPR006693">
    <property type="entry name" value="AB_hydrolase_lipase"/>
</dbReference>
<evidence type="ECO:0000313" key="5">
    <source>
        <dbReference type="Proteomes" id="UP001497512"/>
    </source>
</evidence>
<accession>A0ABP0TQT6</accession>
<sequence length="448" mass="49933">MWRFMAPAGGSCRESRNSLMIIDHHHCYHHIIVRLWSWVLITICVWTVCQCAEIVEDSRPKMVVESNDLVQPSLCASIIRGNGYPCEEITVQTTDGFLLGLQHIPHGSSGMKAFRKKRAVYLQHGVLQAGDDWVLNSPTQSLAFILADQGFDVWIGNARGTTWSHGHITLTPESAEFWDWSFDEYAKFDLTALVGYVYNATGNQIYYVGHSQGTIIALAAFTMAETGMTNMVKAAVLLSPIAYLQHTTSQLVQAAASYMLDQVITDLGMSEFSIYNELGSTVLNWACAQDGVVCEDIIAATWGPDCCFNQSRYGYYLEWEPQPTSTKNMQHLAQMVRGSNFSMFDYGTYGNLKAYNQTTPPLYELGKIPTAFPMLLCSGGQDALADPQDVNRLLSELKSDVITLYLANYAHADFVVGTRANLDVYPVIIAYFRTFETISFEGGHVTML</sequence>
<reference evidence="4" key="1">
    <citation type="submission" date="2024-02" db="EMBL/GenBank/DDBJ databases">
        <authorList>
            <consortium name="ELIXIR-Norway"/>
            <consortium name="Elixir Norway"/>
        </authorList>
    </citation>
    <scope>NUCLEOTIDE SEQUENCE</scope>
</reference>
<dbReference type="Pfam" id="PF12146">
    <property type="entry name" value="Hydrolase_4"/>
    <property type="match status" value="1"/>
</dbReference>
<evidence type="ECO:0000259" key="3">
    <source>
        <dbReference type="Pfam" id="PF12146"/>
    </source>
</evidence>
<dbReference type="InterPro" id="IPR022742">
    <property type="entry name" value="Hydrolase_4"/>
</dbReference>
<evidence type="ECO:0000313" key="4">
    <source>
        <dbReference type="EMBL" id="CAK9202722.1"/>
    </source>
</evidence>
<proteinExistence type="inferred from homology"/>
<dbReference type="PIRSF" id="PIRSF000862">
    <property type="entry name" value="Steryl_ester_lip"/>
    <property type="match status" value="1"/>
</dbReference>
<dbReference type="Proteomes" id="UP001497512">
    <property type="component" value="Chromosome 13"/>
</dbReference>
<evidence type="ECO:0000259" key="2">
    <source>
        <dbReference type="Pfam" id="PF04083"/>
    </source>
</evidence>
<dbReference type="Gene3D" id="3.40.50.1820">
    <property type="entry name" value="alpha/beta hydrolase"/>
    <property type="match status" value="1"/>
</dbReference>
<evidence type="ECO:0008006" key="6">
    <source>
        <dbReference type="Google" id="ProtNLM"/>
    </source>
</evidence>
<dbReference type="EMBL" id="OZ019905">
    <property type="protein sequence ID" value="CAK9202722.1"/>
    <property type="molecule type" value="Genomic_DNA"/>
</dbReference>
<dbReference type="Pfam" id="PF04083">
    <property type="entry name" value="Abhydro_lipase"/>
    <property type="match status" value="1"/>
</dbReference>
<gene>
    <name evidence="4" type="ORF">CSSPTR1EN2_LOCUS6549</name>
</gene>
<feature type="domain" description="Serine aminopeptidase S33" evidence="3">
    <location>
        <begin position="140"/>
        <end position="269"/>
    </location>
</feature>
<evidence type="ECO:0000256" key="1">
    <source>
        <dbReference type="ARBA" id="ARBA00010701"/>
    </source>
</evidence>
<dbReference type="PANTHER" id="PTHR11005">
    <property type="entry name" value="LYSOSOMAL ACID LIPASE-RELATED"/>
    <property type="match status" value="1"/>
</dbReference>
<comment type="similarity">
    <text evidence="1">Belongs to the AB hydrolase superfamily. Lipase family.</text>
</comment>
<organism evidence="4 5">
    <name type="scientific">Sphagnum troendelagicum</name>
    <dbReference type="NCBI Taxonomy" id="128251"/>
    <lineage>
        <taxon>Eukaryota</taxon>
        <taxon>Viridiplantae</taxon>
        <taxon>Streptophyta</taxon>
        <taxon>Embryophyta</taxon>
        <taxon>Bryophyta</taxon>
        <taxon>Sphagnophytina</taxon>
        <taxon>Sphagnopsida</taxon>
        <taxon>Sphagnales</taxon>
        <taxon>Sphagnaceae</taxon>
        <taxon>Sphagnum</taxon>
    </lineage>
</organism>
<protein>
    <recommendedName>
        <fullName evidence="6">Lipase</fullName>
    </recommendedName>
</protein>
<name>A0ABP0TQT6_9BRYO</name>
<dbReference type="InterPro" id="IPR029058">
    <property type="entry name" value="AB_hydrolase_fold"/>
</dbReference>
<keyword evidence="5" id="KW-1185">Reference proteome</keyword>